<evidence type="ECO:0000313" key="1">
    <source>
        <dbReference type="EMBL" id="CAI8019927.1"/>
    </source>
</evidence>
<dbReference type="EMBL" id="CASHTH010001787">
    <property type="protein sequence ID" value="CAI8019927.1"/>
    <property type="molecule type" value="Genomic_DNA"/>
</dbReference>
<keyword evidence="2" id="KW-1185">Reference proteome</keyword>
<protein>
    <submittedName>
        <fullName evidence="1">Uncharacterized protein</fullName>
    </submittedName>
</protein>
<name>A0AA35RZD9_GEOBA</name>
<proteinExistence type="predicted"/>
<feature type="non-terminal residue" evidence="1">
    <location>
        <position position="69"/>
    </location>
</feature>
<reference evidence="1" key="1">
    <citation type="submission" date="2023-03" db="EMBL/GenBank/DDBJ databases">
        <authorList>
            <person name="Steffen K."/>
            <person name="Cardenas P."/>
        </authorList>
    </citation>
    <scope>NUCLEOTIDE SEQUENCE</scope>
</reference>
<comment type="caution">
    <text evidence="1">The sequence shown here is derived from an EMBL/GenBank/DDBJ whole genome shotgun (WGS) entry which is preliminary data.</text>
</comment>
<accession>A0AA35RZD9</accession>
<gene>
    <name evidence="1" type="ORF">GBAR_LOCUS11935</name>
</gene>
<organism evidence="1 2">
    <name type="scientific">Geodia barretti</name>
    <name type="common">Barrett's horny sponge</name>
    <dbReference type="NCBI Taxonomy" id="519541"/>
    <lineage>
        <taxon>Eukaryota</taxon>
        <taxon>Metazoa</taxon>
        <taxon>Porifera</taxon>
        <taxon>Demospongiae</taxon>
        <taxon>Heteroscleromorpha</taxon>
        <taxon>Tetractinellida</taxon>
        <taxon>Astrophorina</taxon>
        <taxon>Geodiidae</taxon>
        <taxon>Geodia</taxon>
    </lineage>
</organism>
<evidence type="ECO:0000313" key="2">
    <source>
        <dbReference type="Proteomes" id="UP001174909"/>
    </source>
</evidence>
<sequence>MSCPTLQYMPSSPPLLPPQCHLQHSPDNAVGTSPFYLSLPGLCVQLLLGPVHLPLCSLHLFHQWQYLAP</sequence>
<dbReference type="AlphaFoldDB" id="A0AA35RZD9"/>
<dbReference type="Proteomes" id="UP001174909">
    <property type="component" value="Unassembled WGS sequence"/>
</dbReference>